<organism evidence="1 2">
    <name type="scientific">Paracoccus benzoatiresistens</name>
    <dbReference type="NCBI Taxonomy" id="2997341"/>
    <lineage>
        <taxon>Bacteria</taxon>
        <taxon>Pseudomonadati</taxon>
        <taxon>Pseudomonadota</taxon>
        <taxon>Alphaproteobacteria</taxon>
        <taxon>Rhodobacterales</taxon>
        <taxon>Paracoccaceae</taxon>
        <taxon>Paracoccus</taxon>
    </lineage>
</organism>
<gene>
    <name evidence="1" type="ORF">OU682_20430</name>
</gene>
<reference evidence="1" key="1">
    <citation type="submission" date="2022-12" db="EMBL/GenBank/DDBJ databases">
        <title>Paracoccus sp. EF6 isolated from a lake water.</title>
        <authorList>
            <person name="Liu H."/>
        </authorList>
    </citation>
    <scope>NUCLEOTIDE SEQUENCE</scope>
    <source>
        <strain evidence="1">EF6</strain>
    </source>
</reference>
<dbReference type="EMBL" id="JAPTYD010000059">
    <property type="protein sequence ID" value="MCZ0963962.1"/>
    <property type="molecule type" value="Genomic_DNA"/>
</dbReference>
<name>A0ABT4JA58_9RHOB</name>
<sequence>MGDALGAEIEFWNLEQIRTRFSGSGGVAVA</sequence>
<protein>
    <submittedName>
        <fullName evidence="1">Uncharacterized protein</fullName>
    </submittedName>
</protein>
<accession>A0ABT4JA58</accession>
<comment type="caution">
    <text evidence="1">The sequence shown here is derived from an EMBL/GenBank/DDBJ whole genome shotgun (WGS) entry which is preliminary data.</text>
</comment>
<evidence type="ECO:0000313" key="2">
    <source>
        <dbReference type="Proteomes" id="UP001149822"/>
    </source>
</evidence>
<evidence type="ECO:0000313" key="1">
    <source>
        <dbReference type="EMBL" id="MCZ0963962.1"/>
    </source>
</evidence>
<proteinExistence type="predicted"/>
<dbReference type="Proteomes" id="UP001149822">
    <property type="component" value="Unassembled WGS sequence"/>
</dbReference>
<keyword evidence="2" id="KW-1185">Reference proteome</keyword>